<evidence type="ECO:0000313" key="2">
    <source>
        <dbReference type="Proteomes" id="UP000186940"/>
    </source>
</evidence>
<comment type="caution">
    <text evidence="1">The sequence shown here is derived from an EMBL/GenBank/DDBJ whole genome shotgun (WGS) entry which is preliminary data.</text>
</comment>
<name>A0A1F2PAT0_9EURY</name>
<evidence type="ECO:0000313" key="1">
    <source>
        <dbReference type="EMBL" id="OFV68417.1"/>
    </source>
</evidence>
<reference evidence="1" key="1">
    <citation type="submission" date="2016-05" db="EMBL/GenBank/DDBJ databases">
        <title>Microbial consortia oxidize butane by reversing methanogenesis.</title>
        <authorList>
            <person name="Laso-Perez R."/>
            <person name="Richter M."/>
            <person name="Wegener G."/>
            <person name="Musat F."/>
        </authorList>
    </citation>
    <scope>NUCLEOTIDE SEQUENCE [LARGE SCALE GENOMIC DNA]</scope>
    <source>
        <strain evidence="1">BOX2</strain>
    </source>
</reference>
<dbReference type="Proteomes" id="UP000186940">
    <property type="component" value="Unassembled WGS sequence"/>
</dbReference>
<protein>
    <submittedName>
        <fullName evidence="1">Uncharacterized protein</fullName>
    </submittedName>
</protein>
<accession>A0A1F2PAT0</accession>
<organism evidence="1 2">
    <name type="scientific">Candidatus Syntropharchaeum caldarium</name>
    <dbReference type="NCBI Taxonomy" id="1838285"/>
    <lineage>
        <taxon>Archaea</taxon>
        <taxon>Methanobacteriati</taxon>
        <taxon>Methanobacteriota</taxon>
        <taxon>Stenosarchaea group</taxon>
        <taxon>Methanomicrobia</taxon>
        <taxon>Methanosarcinales</taxon>
        <taxon>ANME-2 cluster</taxon>
        <taxon>Candidatus Syntropharchaeum</taxon>
    </lineage>
</organism>
<keyword evidence="2" id="KW-1185">Reference proteome</keyword>
<gene>
    <name evidence="1" type="ORF">SCAL_000093</name>
</gene>
<dbReference type="STRING" id="1838285.SCAL_000093"/>
<dbReference type="Gene3D" id="1.10.1220.170">
    <property type="match status" value="1"/>
</dbReference>
<sequence>MQTVKSSVARGIITRLTQIQEEIGDLVEELEILSDEELMRDIEESEKDFEEGRYYTFEEIMDLHKKLGKNE</sequence>
<proteinExistence type="predicted"/>
<dbReference type="AlphaFoldDB" id="A0A1F2PAT0"/>
<dbReference type="EMBL" id="LYOS01000001">
    <property type="protein sequence ID" value="OFV68417.1"/>
    <property type="molecule type" value="Genomic_DNA"/>
</dbReference>